<dbReference type="EMBL" id="CP002364">
    <property type="protein sequence ID" value="ADW17677.1"/>
    <property type="molecule type" value="Genomic_DNA"/>
</dbReference>
<dbReference type="Gene3D" id="2.40.10.220">
    <property type="entry name" value="predicted glycosyltransferase like domains"/>
    <property type="match status" value="1"/>
</dbReference>
<dbReference type="Pfam" id="PF07238">
    <property type="entry name" value="PilZ"/>
    <property type="match status" value="1"/>
</dbReference>
<organism evidence="2 3">
    <name type="scientific">Desulfobulbus propionicus (strain ATCC 33891 / DSM 2032 / VKM B-1956 / 1pr3)</name>
    <dbReference type="NCBI Taxonomy" id="577650"/>
    <lineage>
        <taxon>Bacteria</taxon>
        <taxon>Pseudomonadati</taxon>
        <taxon>Thermodesulfobacteriota</taxon>
        <taxon>Desulfobulbia</taxon>
        <taxon>Desulfobulbales</taxon>
        <taxon>Desulfobulbaceae</taxon>
        <taxon>Desulfobulbus</taxon>
    </lineage>
</organism>
<accession>A0A7U4DP46</accession>
<dbReference type="RefSeq" id="WP_015724218.1">
    <property type="nucleotide sequence ID" value="NC_014972.1"/>
</dbReference>
<dbReference type="Proteomes" id="UP000006365">
    <property type="component" value="Chromosome"/>
</dbReference>
<protein>
    <submittedName>
        <fullName evidence="2">Type IV pilus assembly PilZ</fullName>
    </submittedName>
</protein>
<feature type="domain" description="PilZ" evidence="1">
    <location>
        <begin position="129"/>
        <end position="223"/>
    </location>
</feature>
<evidence type="ECO:0000313" key="2">
    <source>
        <dbReference type="EMBL" id="ADW17677.1"/>
    </source>
</evidence>
<proteinExistence type="predicted"/>
<keyword evidence="3" id="KW-1185">Reference proteome</keyword>
<dbReference type="GO" id="GO:0035438">
    <property type="term" value="F:cyclic-di-GMP binding"/>
    <property type="evidence" value="ECO:0007669"/>
    <property type="project" value="InterPro"/>
</dbReference>
<dbReference type="InterPro" id="IPR009875">
    <property type="entry name" value="PilZ_domain"/>
</dbReference>
<name>A0A7U4DP46_DESPD</name>
<gene>
    <name evidence="2" type="ordered locus">Despr_1523</name>
</gene>
<evidence type="ECO:0000313" key="3">
    <source>
        <dbReference type="Proteomes" id="UP000006365"/>
    </source>
</evidence>
<dbReference type="KEGG" id="dpr:Despr_1523"/>
<dbReference type="AlphaFoldDB" id="A0A7U4DP46"/>
<reference evidence="2 3" key="1">
    <citation type="journal article" date="2011" name="Stand. Genomic Sci.">
        <title>Complete genome sequence of Desulfobulbus propionicus type strain (1pr3).</title>
        <authorList>
            <person name="Pagani I."/>
            <person name="Lapidus A."/>
            <person name="Nolan M."/>
            <person name="Lucas S."/>
            <person name="Hammon N."/>
            <person name="Deshpande S."/>
            <person name="Cheng J.F."/>
            <person name="Chertkov O."/>
            <person name="Davenport K."/>
            <person name="Tapia R."/>
            <person name="Han C."/>
            <person name="Goodwin L."/>
            <person name="Pitluck S."/>
            <person name="Liolios K."/>
            <person name="Mavromatis K."/>
            <person name="Ivanova N."/>
            <person name="Mikhailova N."/>
            <person name="Pati A."/>
            <person name="Chen A."/>
            <person name="Palaniappan K."/>
            <person name="Land M."/>
            <person name="Hauser L."/>
            <person name="Chang Y.J."/>
            <person name="Jeffries C.D."/>
            <person name="Detter J.C."/>
            <person name="Brambilla E."/>
            <person name="Kannan K.P."/>
            <person name="Djao O.D."/>
            <person name="Rohde M."/>
            <person name="Pukall R."/>
            <person name="Spring S."/>
            <person name="Goker M."/>
            <person name="Sikorski J."/>
            <person name="Woyke T."/>
            <person name="Bristow J."/>
            <person name="Eisen J.A."/>
            <person name="Markowitz V."/>
            <person name="Hugenholtz P."/>
            <person name="Kyrpides N.C."/>
            <person name="Klenk H.P."/>
        </authorList>
    </citation>
    <scope>NUCLEOTIDE SEQUENCE [LARGE SCALE GENOMIC DNA]</scope>
    <source>
        <strain evidence="3">ATCC 33891 / DSM 2032 / 1pr3</strain>
    </source>
</reference>
<evidence type="ECO:0000259" key="1">
    <source>
        <dbReference type="Pfam" id="PF07238"/>
    </source>
</evidence>
<sequence>MTNLNLKVKATANIKKNRLVVTVQGNVDQKSLEKLYTEIRFCVADLKPGFEVISDISQCNLIYISGLPVYKKIIDYLVDNKVGEIVRIIKNDNVSFKQIVNFSEKIQCYRTLYAEDQQEAEHKLNTLIRRDGIRFTLNSLVLAYTADERLGTGELVDISTSGCSVKAPTVPVAVGGVIEMTIRFEQHQTLVSVFQAKAQIVRADTEGFAAQFMDVDDTRKEALYNRLAHEFHQISFVL</sequence>
<dbReference type="SUPFAM" id="SSF141371">
    <property type="entry name" value="PilZ domain-like"/>
    <property type="match status" value="1"/>
</dbReference>